<name>M0ZYL1_SOLTU</name>
<protein>
    <submittedName>
        <fullName evidence="2">Ribonuclease P family protein</fullName>
    </submittedName>
</protein>
<dbReference type="GeneID" id="107059532"/>
<dbReference type="Gramene" id="PGSC0003DMT400010829">
    <property type="protein sequence ID" value="PGSC0003DMT400010829"/>
    <property type="gene ID" value="PGSC0003DMG400004235"/>
</dbReference>
<proteinExistence type="predicted"/>
<dbReference type="ExpressionAtlas" id="M0ZYL1">
    <property type="expression patterns" value="baseline and differential"/>
</dbReference>
<dbReference type="Gramene" id="PGSC0003DMT400010828">
    <property type="protein sequence ID" value="PGSC0003DMT400010828"/>
    <property type="gene ID" value="PGSC0003DMG400004235"/>
</dbReference>
<dbReference type="Proteomes" id="UP000011115">
    <property type="component" value="Unassembled WGS sequence"/>
</dbReference>
<sequence>MLVALEAALPEYVVEHIRINFLYVQLGEEADKPCWTKSSRGNFRVKSAWELLRQKADMNEDLNLLWIKGLPFKLSYLAWRIWNGKVPVASLMHSWNPTISQDCMCCSIPVEETIEHLFLKSEVAFRIWDHYSRVAGLLGPMINLKQTLRRWWSSNSSYRIQVVFQVVAIVILWCLWKRRNTILHGGSFSERKVIWEINDIILKAIKTRFKRDIGRNGRISLLIYRGIEITVALTV</sequence>
<dbReference type="RefSeq" id="XP_015161594.1">
    <property type="nucleotide sequence ID" value="XM_015306108.1"/>
</dbReference>
<dbReference type="EnsemblPlants" id="PGSC0003DMT400010828">
    <property type="protein sequence ID" value="PGSC0003DMT400010828"/>
    <property type="gene ID" value="PGSC0003DMG400004235"/>
</dbReference>
<feature type="domain" description="Reverse transcriptase zinc-binding" evidence="1">
    <location>
        <begin position="43"/>
        <end position="128"/>
    </location>
</feature>
<dbReference type="Pfam" id="PF13966">
    <property type="entry name" value="zf-RVT"/>
    <property type="match status" value="1"/>
</dbReference>
<evidence type="ECO:0000259" key="1">
    <source>
        <dbReference type="Pfam" id="PF13966"/>
    </source>
</evidence>
<evidence type="ECO:0000313" key="2">
    <source>
        <dbReference type="EnsemblPlants" id="PGSC0003DMT400010828"/>
    </source>
</evidence>
<gene>
    <name evidence="2" type="primary">LOC107059532</name>
</gene>
<organism evidence="2 3">
    <name type="scientific">Solanum tuberosum</name>
    <name type="common">Potato</name>
    <dbReference type="NCBI Taxonomy" id="4113"/>
    <lineage>
        <taxon>Eukaryota</taxon>
        <taxon>Viridiplantae</taxon>
        <taxon>Streptophyta</taxon>
        <taxon>Embryophyta</taxon>
        <taxon>Tracheophyta</taxon>
        <taxon>Spermatophyta</taxon>
        <taxon>Magnoliopsida</taxon>
        <taxon>eudicotyledons</taxon>
        <taxon>Gunneridae</taxon>
        <taxon>Pentapetalae</taxon>
        <taxon>asterids</taxon>
        <taxon>lamiids</taxon>
        <taxon>Solanales</taxon>
        <taxon>Solanaceae</taxon>
        <taxon>Solanoideae</taxon>
        <taxon>Solaneae</taxon>
        <taxon>Solanum</taxon>
    </lineage>
</organism>
<dbReference type="KEGG" id="sot:107059532"/>
<dbReference type="InterPro" id="IPR026960">
    <property type="entry name" value="RVT-Znf"/>
</dbReference>
<keyword evidence="3" id="KW-1185">Reference proteome</keyword>
<accession>M0ZYL1</accession>
<evidence type="ECO:0000313" key="3">
    <source>
        <dbReference type="Proteomes" id="UP000011115"/>
    </source>
</evidence>
<dbReference type="OrthoDB" id="913477at2759"/>
<reference evidence="2" key="2">
    <citation type="submission" date="2015-06" db="UniProtKB">
        <authorList>
            <consortium name="EnsemblPlants"/>
        </authorList>
    </citation>
    <scope>IDENTIFICATION</scope>
    <source>
        <strain evidence="2">DM1-3 516 R44</strain>
    </source>
</reference>
<reference evidence="3" key="1">
    <citation type="journal article" date="2011" name="Nature">
        <title>Genome sequence and analysis of the tuber crop potato.</title>
        <authorList>
            <consortium name="The Potato Genome Sequencing Consortium"/>
        </authorList>
    </citation>
    <scope>NUCLEOTIDE SEQUENCE [LARGE SCALE GENOMIC DNA]</scope>
    <source>
        <strain evidence="3">cv. DM1-3 516 R44</strain>
    </source>
</reference>
<dbReference type="HOGENOM" id="CLU_1181907_0_0_1"/>
<dbReference type="AlphaFoldDB" id="M0ZYL1"/>
<dbReference type="EnsemblPlants" id="PGSC0003DMT400010829">
    <property type="protein sequence ID" value="PGSC0003DMT400010829"/>
    <property type="gene ID" value="PGSC0003DMG400004235"/>
</dbReference>